<proteinExistence type="predicted"/>
<dbReference type="EMBL" id="CM045870">
    <property type="protein sequence ID" value="KAI7954163.1"/>
    <property type="molecule type" value="Genomic_DNA"/>
</dbReference>
<reference evidence="2" key="1">
    <citation type="journal article" date="2018" name="BMC Genomics">
        <title>Genomic insights into host adaptation between the wheat stripe rust pathogen (Puccinia striiformis f. sp. tritici) and the barley stripe rust pathogen (Puccinia striiformis f. sp. hordei).</title>
        <authorList>
            <person name="Xia C."/>
            <person name="Wang M."/>
            <person name="Yin C."/>
            <person name="Cornejo O.E."/>
            <person name="Hulbert S.H."/>
            <person name="Chen X."/>
        </authorList>
    </citation>
    <scope>NUCLEOTIDE SEQUENCE [LARGE SCALE GENOMIC DNA]</scope>
    <source>
        <strain evidence="2">93-210</strain>
    </source>
</reference>
<protein>
    <submittedName>
        <fullName evidence="1">Uncharacterized protein</fullName>
    </submittedName>
</protein>
<reference evidence="1 2" key="3">
    <citation type="journal article" date="2022" name="Microbiol. Spectr.">
        <title>Folding features and dynamics of 3D genome architecture in plant fungal pathogens.</title>
        <authorList>
            <person name="Xia C."/>
        </authorList>
    </citation>
    <scope>NUCLEOTIDE SEQUENCE [LARGE SCALE GENOMIC DNA]</scope>
    <source>
        <strain evidence="1 2">93-210</strain>
    </source>
</reference>
<comment type="caution">
    <text evidence="1">The sequence shown here is derived from an EMBL/GenBank/DDBJ whole genome shotgun (WGS) entry which is preliminary data.</text>
</comment>
<gene>
    <name evidence="1" type="ORF">MJO28_006710</name>
</gene>
<organism evidence="1 2">
    <name type="scientific">Puccinia striiformis f. sp. tritici</name>
    <dbReference type="NCBI Taxonomy" id="168172"/>
    <lineage>
        <taxon>Eukaryota</taxon>
        <taxon>Fungi</taxon>
        <taxon>Dikarya</taxon>
        <taxon>Basidiomycota</taxon>
        <taxon>Pucciniomycotina</taxon>
        <taxon>Pucciniomycetes</taxon>
        <taxon>Pucciniales</taxon>
        <taxon>Pucciniaceae</taxon>
        <taxon>Puccinia</taxon>
    </lineage>
</organism>
<sequence>MEGIQYGRKTDFAKVGKRLQSQLVLIEESKILNMKPGIHRVAVLVRQGGTKKQEYRDYIFTLEVDASRKRTDLLLANEFYLGTLMTIPTHSVISTNGLGDQYLRDLQAPQERKKEKSETYISDDSETNESRTIFELNRSTNVVTSSNRDMLGGEKSGRGEEDDHRSGKADTAGRSSSIHTWTDAYNEQVIIIKLVDRRILVIGFVLHLATDHLMAIGSNSVIWKTRMKTMKKRTMISDM</sequence>
<evidence type="ECO:0000313" key="2">
    <source>
        <dbReference type="Proteomes" id="UP001060170"/>
    </source>
</evidence>
<dbReference type="Proteomes" id="UP001060170">
    <property type="component" value="Chromosome 6"/>
</dbReference>
<accession>A0ACC0EK18</accession>
<reference evidence="2" key="2">
    <citation type="journal article" date="2018" name="Mol. Plant Microbe Interact.">
        <title>Genome sequence resources for the wheat stripe rust pathogen (Puccinia striiformis f. sp. tritici) and the barley stripe rust pathogen (Puccinia striiformis f. sp. hordei).</title>
        <authorList>
            <person name="Xia C."/>
            <person name="Wang M."/>
            <person name="Yin C."/>
            <person name="Cornejo O.E."/>
            <person name="Hulbert S.H."/>
            <person name="Chen X."/>
        </authorList>
    </citation>
    <scope>NUCLEOTIDE SEQUENCE [LARGE SCALE GENOMIC DNA]</scope>
    <source>
        <strain evidence="2">93-210</strain>
    </source>
</reference>
<name>A0ACC0EK18_9BASI</name>
<keyword evidence="2" id="KW-1185">Reference proteome</keyword>
<evidence type="ECO:0000313" key="1">
    <source>
        <dbReference type="EMBL" id="KAI7954163.1"/>
    </source>
</evidence>